<organism evidence="7">
    <name type="scientific">Entamoeba dispar (strain ATCC PRA-260 / SAW760)</name>
    <dbReference type="NCBI Taxonomy" id="370354"/>
    <lineage>
        <taxon>Eukaryota</taxon>
        <taxon>Amoebozoa</taxon>
        <taxon>Evosea</taxon>
        <taxon>Archamoebae</taxon>
        <taxon>Mastigamoebida</taxon>
        <taxon>Entamoebidae</taxon>
        <taxon>Entamoeba</taxon>
    </lineage>
</organism>
<feature type="compositionally biased region" description="Polar residues" evidence="4">
    <location>
        <begin position="17"/>
        <end position="29"/>
    </location>
</feature>
<reference evidence="7" key="1">
    <citation type="submission" date="2007-12" db="EMBL/GenBank/DDBJ databases">
        <title>Annotation of Entamoeba dispar SAW760.</title>
        <authorList>
            <person name="Lorenzi H."/>
            <person name="Inman J."/>
            <person name="Schobel S."/>
            <person name="Amedeo P."/>
            <person name="Caler E."/>
        </authorList>
    </citation>
    <scope>NUCLEOTIDE SEQUENCE [LARGE SCALE GENOMIC DNA]</scope>
    <source>
        <strain evidence="7">ATCC PRA-260 / SAW760</strain>
    </source>
</reference>
<dbReference type="Gene3D" id="3.30.2350.20">
    <property type="entry name" value="TruD, catalytic domain"/>
    <property type="match status" value="1"/>
</dbReference>
<dbReference type="InterPro" id="IPR011760">
    <property type="entry name" value="PsdUridine_synth_TruD_insert"/>
</dbReference>
<evidence type="ECO:0000256" key="2">
    <source>
        <dbReference type="ARBA" id="ARBA00022694"/>
    </source>
</evidence>
<sequence length="637" mass="73385">MKRGSQKPIQKIKKISMVQSIPTQPTDPSTVRIIDYSKNNEKKDELKREEEKVKEMKEKRREQSRNHEKEEIVNVIEKPKEINMGITSFVRKGKSINGLTKHLVSDFQVREIGLDNSIADIIDRENVRGVTKITEEKIEEVVNKEEWINKMRLIIGTEVDEIAPKIFDEKVNRIEIKKPLNKQERTEFHMVVKELPNYDSTCDNGILVLKKGAKKIRGGREKNSILKCVLRKSNIDTGEAINRISKALNLGKNAICFAGMKDKRGVTCQYITIPGVKQELIEESLKKSICNGITLSQFEHVNHMIKLGDLLGNEFRVIIREIDNVDEVLKNCESIKKFGYINYFGLQRFGSCGTTHLIGKALLKEEYQEAADLMMKEGNDTFSVAQGKKYYKEKQYKLAYEIIPIKRNIERALMQALDKQVKLGVSISNGMFKTAIDNAIVYKTKSLYLHAYQSYVWNQVVSKRFEKYGNAVLVGDLYETKQGTIDFVTEELLPSICLHQIIIPLPAQGITMPKNEIKNFFDEVLSKDGFILDTFPTKIYNVAITGDQRKIVIQPKDVEYQVIHYGNVGQDLLDERGYLRTDYQSGDRIGLWIKFQLEPSAYATMLFRELLKMPTDLDCQKQLTEEMKEKMEEEEEH</sequence>
<dbReference type="GO" id="GO:0001522">
    <property type="term" value="P:pseudouridine synthesis"/>
    <property type="evidence" value="ECO:0007669"/>
    <property type="project" value="InterPro"/>
</dbReference>
<dbReference type="AlphaFoldDB" id="B0EJ61"/>
<evidence type="ECO:0000313" key="6">
    <source>
        <dbReference type="EMBL" id="EDR25438.1"/>
    </source>
</evidence>
<dbReference type="EMBL" id="DS549535">
    <property type="protein sequence ID" value="EDR25438.1"/>
    <property type="molecule type" value="Genomic_DNA"/>
</dbReference>
<dbReference type="InterPro" id="IPR020103">
    <property type="entry name" value="PsdUridine_synth_cat_dom_sf"/>
</dbReference>
<feature type="compositionally biased region" description="Basic residues" evidence="4">
    <location>
        <begin position="1"/>
        <end position="14"/>
    </location>
</feature>
<dbReference type="PANTHER" id="PTHR13326">
    <property type="entry name" value="TRNA PSEUDOURIDINE SYNTHASE D"/>
    <property type="match status" value="1"/>
</dbReference>
<dbReference type="InterPro" id="IPR042214">
    <property type="entry name" value="TruD_catalytic"/>
</dbReference>
<gene>
    <name evidence="6" type="ORF">EDI_027640</name>
</gene>
<feature type="region of interest" description="Disordered" evidence="4">
    <location>
        <begin position="1"/>
        <end position="71"/>
    </location>
</feature>
<dbReference type="GO" id="GO:0005634">
    <property type="term" value="C:nucleus"/>
    <property type="evidence" value="ECO:0007669"/>
    <property type="project" value="TreeGrafter"/>
</dbReference>
<dbReference type="OMA" id="HEMACEL"/>
<evidence type="ECO:0000256" key="1">
    <source>
        <dbReference type="ARBA" id="ARBA00007953"/>
    </source>
</evidence>
<dbReference type="GeneID" id="5883318"/>
<dbReference type="Gene3D" id="1.10.1510.30">
    <property type="match status" value="1"/>
</dbReference>
<dbReference type="GO" id="GO:0003723">
    <property type="term" value="F:RNA binding"/>
    <property type="evidence" value="ECO:0007669"/>
    <property type="project" value="InterPro"/>
</dbReference>
<dbReference type="VEuPathDB" id="AmoebaDB:EDI_027640"/>
<dbReference type="GO" id="GO:0008033">
    <property type="term" value="P:tRNA processing"/>
    <property type="evidence" value="ECO:0007669"/>
    <property type="project" value="UniProtKB-KW"/>
</dbReference>
<dbReference type="InterPro" id="IPR001656">
    <property type="entry name" value="PsdUridine_synth_TruD"/>
</dbReference>
<accession>B0EJ61</accession>
<dbReference type="Proteomes" id="UP000008076">
    <property type="component" value="Unassembled WGS sequence"/>
</dbReference>
<dbReference type="CDD" id="cd02576">
    <property type="entry name" value="PseudoU_synth_ScPUS7"/>
    <property type="match status" value="1"/>
</dbReference>
<feature type="domain" description="TRUD" evidence="5">
    <location>
        <begin position="339"/>
        <end position="554"/>
    </location>
</feature>
<feature type="compositionally biased region" description="Basic and acidic residues" evidence="4">
    <location>
        <begin position="38"/>
        <end position="71"/>
    </location>
</feature>
<dbReference type="eggNOG" id="KOG2339">
    <property type="taxonomic scope" value="Eukaryota"/>
</dbReference>
<keyword evidence="7" id="KW-1185">Reference proteome</keyword>
<evidence type="ECO:0000256" key="3">
    <source>
        <dbReference type="ARBA" id="ARBA00023235"/>
    </source>
</evidence>
<dbReference type="GO" id="GO:0009982">
    <property type="term" value="F:pseudouridine synthase activity"/>
    <property type="evidence" value="ECO:0007669"/>
    <property type="project" value="InterPro"/>
</dbReference>
<evidence type="ECO:0000256" key="4">
    <source>
        <dbReference type="SAM" id="MobiDB-lite"/>
    </source>
</evidence>
<dbReference type="NCBIfam" id="TIGR00094">
    <property type="entry name" value="tRNA_TruD_broad"/>
    <property type="match status" value="1"/>
</dbReference>
<dbReference type="OrthoDB" id="447290at2759"/>
<dbReference type="InterPro" id="IPR020119">
    <property type="entry name" value="PsdUridine_synth_TruD_CS"/>
</dbReference>
<dbReference type="PIRSF" id="PIRSF037016">
    <property type="entry name" value="Pseudouridin_synth_euk_prd"/>
    <property type="match status" value="1"/>
</dbReference>
<evidence type="ECO:0000313" key="7">
    <source>
        <dbReference type="Proteomes" id="UP000008076"/>
    </source>
</evidence>
<dbReference type="PROSITE" id="PS01268">
    <property type="entry name" value="UPF0024"/>
    <property type="match status" value="1"/>
</dbReference>
<dbReference type="KEGG" id="edi:EDI_027640"/>
<comment type="similarity">
    <text evidence="1">Belongs to the pseudouridine synthase TruD family.</text>
</comment>
<protein>
    <submittedName>
        <fullName evidence="6">tRNA pseudouridine synthase D, putative</fullName>
    </submittedName>
</protein>
<dbReference type="SUPFAM" id="SSF55120">
    <property type="entry name" value="Pseudouridine synthase"/>
    <property type="match status" value="1"/>
</dbReference>
<dbReference type="PROSITE" id="PS50984">
    <property type="entry name" value="TRUD"/>
    <property type="match status" value="1"/>
</dbReference>
<keyword evidence="2" id="KW-0819">tRNA processing</keyword>
<dbReference type="PANTHER" id="PTHR13326:SF21">
    <property type="entry name" value="PSEUDOURIDYLATE SYNTHASE PUS7L"/>
    <property type="match status" value="1"/>
</dbReference>
<name>B0EJ61_ENTDS</name>
<dbReference type="Gene3D" id="3.30.70.3160">
    <property type="match status" value="1"/>
</dbReference>
<evidence type="ECO:0000259" key="5">
    <source>
        <dbReference type="PROSITE" id="PS50984"/>
    </source>
</evidence>
<proteinExistence type="inferred from homology"/>
<dbReference type="Pfam" id="PF01142">
    <property type="entry name" value="TruD"/>
    <property type="match status" value="1"/>
</dbReference>
<dbReference type="RefSeq" id="XP_001738247.1">
    <property type="nucleotide sequence ID" value="XM_001738195.1"/>
</dbReference>
<keyword evidence="3" id="KW-0413">Isomerase</keyword>